<protein>
    <submittedName>
        <fullName evidence="1">Uncharacterized protein</fullName>
    </submittedName>
</protein>
<organism evidence="1 2">
    <name type="scientific">Blattamonas nauphoetae</name>
    <dbReference type="NCBI Taxonomy" id="2049346"/>
    <lineage>
        <taxon>Eukaryota</taxon>
        <taxon>Metamonada</taxon>
        <taxon>Preaxostyla</taxon>
        <taxon>Oxymonadida</taxon>
        <taxon>Blattamonas</taxon>
    </lineage>
</organism>
<sequence length="287" mass="31968">MNGVTSVFRDLEEEATEQFILSLAPSPPDDSLSEFVTCVIVLLPSDKNKLATATLQMVKLLLLDCSSTVRLNLVKADLIPRLITHLHPLSVSFPDFPEIPSHLTAIIDASIWLGTQVGLGKLGIEDADEQNTINQTCLKQILIASERYLHHLCGNSDSIVDPDFSFHFERLLGRLLRICPFHPPTMHFVHTLPIYPTIARVLTTLPSDASLWIFLYEIVTALQEWNKQGGFVRQAGKTVQSSLRSDGLEDVIEQKLTTDFEGFWGREVAKNSILLNNLVGMNVPALK</sequence>
<dbReference type="EMBL" id="JARBJD010000145">
    <property type="protein sequence ID" value="KAK2949981.1"/>
    <property type="molecule type" value="Genomic_DNA"/>
</dbReference>
<gene>
    <name evidence="1" type="ORF">BLNAU_15124</name>
</gene>
<dbReference type="Proteomes" id="UP001281761">
    <property type="component" value="Unassembled WGS sequence"/>
</dbReference>
<evidence type="ECO:0000313" key="2">
    <source>
        <dbReference type="Proteomes" id="UP001281761"/>
    </source>
</evidence>
<keyword evidence="2" id="KW-1185">Reference proteome</keyword>
<accession>A0ABQ9XDG2</accession>
<proteinExistence type="predicted"/>
<evidence type="ECO:0000313" key="1">
    <source>
        <dbReference type="EMBL" id="KAK2949981.1"/>
    </source>
</evidence>
<name>A0ABQ9XDG2_9EUKA</name>
<comment type="caution">
    <text evidence="1">The sequence shown here is derived from an EMBL/GenBank/DDBJ whole genome shotgun (WGS) entry which is preliminary data.</text>
</comment>
<reference evidence="1 2" key="1">
    <citation type="journal article" date="2022" name="bioRxiv">
        <title>Genomics of Preaxostyla Flagellates Illuminates Evolutionary Transitions and the Path Towards Mitochondrial Loss.</title>
        <authorList>
            <person name="Novak L.V.F."/>
            <person name="Treitli S.C."/>
            <person name="Pyrih J."/>
            <person name="Halakuc P."/>
            <person name="Pipaliya S.V."/>
            <person name="Vacek V."/>
            <person name="Brzon O."/>
            <person name="Soukal P."/>
            <person name="Eme L."/>
            <person name="Dacks J.B."/>
            <person name="Karnkowska A."/>
            <person name="Elias M."/>
            <person name="Hampl V."/>
        </authorList>
    </citation>
    <scope>NUCLEOTIDE SEQUENCE [LARGE SCALE GENOMIC DNA]</scope>
    <source>
        <strain evidence="1">NAU3</strain>
        <tissue evidence="1">Gut</tissue>
    </source>
</reference>